<dbReference type="Proteomes" id="UP000241788">
    <property type="component" value="Unassembled WGS sequence"/>
</dbReference>
<sequence length="192" mass="21838">MAARNRLPPWHESIRLPNGRDVLIRPIRPEDAGPLKASFALLEPDEIRNRFLHSVQELSDDDVQRLTHPDPRTEFALVVAEPYPAGEALVGAVGRVFLLPGTRDAEFSILVSKYIRAMGLGRHLILRLVRWARGQKVERLYGDVFDQNTPMLTLCESLGFTRQQDHDTPGLFRIMLDLREQHPDDDTEDTPA</sequence>
<dbReference type="Pfam" id="PF00583">
    <property type="entry name" value="Acetyltransf_1"/>
    <property type="match status" value="1"/>
</dbReference>
<evidence type="ECO:0000313" key="3">
    <source>
        <dbReference type="Proteomes" id="UP000241788"/>
    </source>
</evidence>
<dbReference type="GO" id="GO:0016747">
    <property type="term" value="F:acyltransferase activity, transferring groups other than amino-acyl groups"/>
    <property type="evidence" value="ECO:0007669"/>
    <property type="project" value="InterPro"/>
</dbReference>
<dbReference type="InterPro" id="IPR000182">
    <property type="entry name" value="GNAT_dom"/>
</dbReference>
<accession>A0A1N6VAR4</accession>
<proteinExistence type="predicted"/>
<dbReference type="PROSITE" id="PS51186">
    <property type="entry name" value="GNAT"/>
    <property type="match status" value="1"/>
</dbReference>
<evidence type="ECO:0000259" key="1">
    <source>
        <dbReference type="PROSITE" id="PS51186"/>
    </source>
</evidence>
<dbReference type="EMBL" id="FTLW01000004">
    <property type="protein sequence ID" value="SIQ74935.1"/>
    <property type="molecule type" value="Genomic_DNA"/>
</dbReference>
<evidence type="ECO:0000313" key="2">
    <source>
        <dbReference type="EMBL" id="SIQ74935.1"/>
    </source>
</evidence>
<dbReference type="SUPFAM" id="SSF55729">
    <property type="entry name" value="Acyl-CoA N-acyltransferases (Nat)"/>
    <property type="match status" value="1"/>
</dbReference>
<protein>
    <submittedName>
        <fullName evidence="2">Acetyltransferase (GNAT) family protein</fullName>
    </submittedName>
</protein>
<reference evidence="3" key="1">
    <citation type="submission" date="2017-01" db="EMBL/GenBank/DDBJ databases">
        <authorList>
            <person name="Varghese N."/>
            <person name="Submissions S."/>
        </authorList>
    </citation>
    <scope>NUCLEOTIDE SEQUENCE [LARGE SCALE GENOMIC DNA]</scope>
    <source>
        <strain evidence="3">UM1</strain>
    </source>
</reference>
<keyword evidence="2" id="KW-0808">Transferase</keyword>
<dbReference type="AlphaFoldDB" id="A0A1N6VAR4"/>
<organism evidence="2 3">
    <name type="scientific">Solilutibacter tolerans</name>
    <dbReference type="NCBI Taxonomy" id="1604334"/>
    <lineage>
        <taxon>Bacteria</taxon>
        <taxon>Pseudomonadati</taxon>
        <taxon>Pseudomonadota</taxon>
        <taxon>Gammaproteobacteria</taxon>
        <taxon>Lysobacterales</taxon>
        <taxon>Lysobacteraceae</taxon>
        <taxon>Solilutibacter</taxon>
    </lineage>
</organism>
<name>A0A1N6VAR4_9GAMM</name>
<feature type="domain" description="N-acetyltransferase" evidence="1">
    <location>
        <begin position="22"/>
        <end position="185"/>
    </location>
</feature>
<keyword evidence="3" id="KW-1185">Reference proteome</keyword>
<dbReference type="Gene3D" id="3.40.630.30">
    <property type="match status" value="1"/>
</dbReference>
<dbReference type="InterPro" id="IPR016181">
    <property type="entry name" value="Acyl_CoA_acyltransferase"/>
</dbReference>
<dbReference type="RefSeq" id="WP_076587311.1">
    <property type="nucleotide sequence ID" value="NZ_FTLW01000004.1"/>
</dbReference>
<gene>
    <name evidence="2" type="ORF">SAMN05421546_1722</name>
</gene>
<dbReference type="STRING" id="1604334.SAMN05421546_1722"/>
<dbReference type="OrthoDB" id="7057406at2"/>